<dbReference type="AlphaFoldDB" id="A0A0D3HZP4"/>
<name>A0A0D3HZP4_EMIH1</name>
<sequence length="142" mass="15773">MLRRAAPRAFRPSRALVQQRRRICFELSPTQSELRDRVRAFVVDKVIPFEGDERRTSHGPTDELRDELIGLAREAGLLSGLPAIHSELRSHVSRAVFFEAAGYSMLGPIALNIAAPDELCEGGDSEANGCSHSQKYWDRAVA</sequence>
<dbReference type="PaxDb" id="2903-EOD04479"/>
<dbReference type="GO" id="GO:0016627">
    <property type="term" value="F:oxidoreductase activity, acting on the CH-CH group of donors"/>
    <property type="evidence" value="ECO:0007669"/>
    <property type="project" value="InterPro"/>
</dbReference>
<accession>A0A0D3HZP4</accession>
<reference evidence="2" key="1">
    <citation type="journal article" date="2013" name="Nature">
        <title>Pan genome of the phytoplankton Emiliania underpins its global distribution.</title>
        <authorList>
            <person name="Read B.A."/>
            <person name="Kegel J."/>
            <person name="Klute M.J."/>
            <person name="Kuo A."/>
            <person name="Lefebvre S.C."/>
            <person name="Maumus F."/>
            <person name="Mayer C."/>
            <person name="Miller J."/>
            <person name="Monier A."/>
            <person name="Salamov A."/>
            <person name="Young J."/>
            <person name="Aguilar M."/>
            <person name="Claverie J.M."/>
            <person name="Frickenhaus S."/>
            <person name="Gonzalez K."/>
            <person name="Herman E.K."/>
            <person name="Lin Y.C."/>
            <person name="Napier J."/>
            <person name="Ogata H."/>
            <person name="Sarno A.F."/>
            <person name="Shmutz J."/>
            <person name="Schroeder D."/>
            <person name="de Vargas C."/>
            <person name="Verret F."/>
            <person name="von Dassow P."/>
            <person name="Valentin K."/>
            <person name="Van de Peer Y."/>
            <person name="Wheeler G."/>
            <person name="Dacks J.B."/>
            <person name="Delwiche C.F."/>
            <person name="Dyhrman S.T."/>
            <person name="Glockner G."/>
            <person name="John U."/>
            <person name="Richards T."/>
            <person name="Worden A.Z."/>
            <person name="Zhang X."/>
            <person name="Grigoriev I.V."/>
            <person name="Allen A.E."/>
            <person name="Bidle K."/>
            <person name="Borodovsky M."/>
            <person name="Bowler C."/>
            <person name="Brownlee C."/>
            <person name="Cock J.M."/>
            <person name="Elias M."/>
            <person name="Gladyshev V.N."/>
            <person name="Groth M."/>
            <person name="Guda C."/>
            <person name="Hadaegh A."/>
            <person name="Iglesias-Rodriguez M.D."/>
            <person name="Jenkins J."/>
            <person name="Jones B.M."/>
            <person name="Lawson T."/>
            <person name="Leese F."/>
            <person name="Lindquist E."/>
            <person name="Lobanov A."/>
            <person name="Lomsadze A."/>
            <person name="Malik S.B."/>
            <person name="Marsh M.E."/>
            <person name="Mackinder L."/>
            <person name="Mock T."/>
            <person name="Mueller-Roeber B."/>
            <person name="Pagarete A."/>
            <person name="Parker M."/>
            <person name="Probert I."/>
            <person name="Quesneville H."/>
            <person name="Raines C."/>
            <person name="Rensing S.A."/>
            <person name="Riano-Pachon D.M."/>
            <person name="Richier S."/>
            <person name="Rokitta S."/>
            <person name="Shiraiwa Y."/>
            <person name="Soanes D.M."/>
            <person name="van der Giezen M."/>
            <person name="Wahlund T.M."/>
            <person name="Williams B."/>
            <person name="Wilson W."/>
            <person name="Wolfe G."/>
            <person name="Wurch L.L."/>
        </authorList>
    </citation>
    <scope>NUCLEOTIDE SEQUENCE</scope>
</reference>
<dbReference type="GO" id="GO:0050660">
    <property type="term" value="F:flavin adenine dinucleotide binding"/>
    <property type="evidence" value="ECO:0007669"/>
    <property type="project" value="InterPro"/>
</dbReference>
<evidence type="ECO:0008006" key="3">
    <source>
        <dbReference type="Google" id="ProtNLM"/>
    </source>
</evidence>
<dbReference type="HOGENOM" id="CLU_1819477_0_0_1"/>
<dbReference type="InterPro" id="IPR037069">
    <property type="entry name" value="AcylCoA_DH/ox_N_sf"/>
</dbReference>
<dbReference type="EnsemblProtists" id="EOD04479">
    <property type="protein sequence ID" value="EOD04479"/>
    <property type="gene ID" value="EMIHUDRAFT_220916"/>
</dbReference>
<dbReference type="Proteomes" id="UP000013827">
    <property type="component" value="Unassembled WGS sequence"/>
</dbReference>
<evidence type="ECO:0000313" key="2">
    <source>
        <dbReference type="Proteomes" id="UP000013827"/>
    </source>
</evidence>
<keyword evidence="2" id="KW-1185">Reference proteome</keyword>
<dbReference type="RefSeq" id="XP_005756908.1">
    <property type="nucleotide sequence ID" value="XM_005756851.1"/>
</dbReference>
<dbReference type="STRING" id="2903.R1D6Y3"/>
<protein>
    <recommendedName>
        <fullName evidence="3">Acyl-CoA dehydrogenase/oxidase N-terminal domain-containing protein</fullName>
    </recommendedName>
</protein>
<dbReference type="KEGG" id="ehx:EMIHUDRAFT_220916"/>
<dbReference type="Gene3D" id="1.10.540.10">
    <property type="entry name" value="Acyl-CoA dehydrogenase/oxidase, N-terminal domain"/>
    <property type="match status" value="1"/>
</dbReference>
<evidence type="ECO:0000313" key="1">
    <source>
        <dbReference type="EnsemblProtists" id="EOD04479"/>
    </source>
</evidence>
<proteinExistence type="predicted"/>
<reference evidence="1" key="2">
    <citation type="submission" date="2024-10" db="UniProtKB">
        <authorList>
            <consortium name="EnsemblProtists"/>
        </authorList>
    </citation>
    <scope>IDENTIFICATION</scope>
</reference>
<organism evidence="1 2">
    <name type="scientific">Emiliania huxleyi (strain CCMP1516)</name>
    <dbReference type="NCBI Taxonomy" id="280463"/>
    <lineage>
        <taxon>Eukaryota</taxon>
        <taxon>Haptista</taxon>
        <taxon>Haptophyta</taxon>
        <taxon>Prymnesiophyceae</taxon>
        <taxon>Isochrysidales</taxon>
        <taxon>Noelaerhabdaceae</taxon>
        <taxon>Emiliania</taxon>
    </lineage>
</organism>
<dbReference type="GeneID" id="17250734"/>